<dbReference type="InParanoid" id="A0A1Y2EBX9"/>
<dbReference type="InterPro" id="IPR036291">
    <property type="entry name" value="NAD(P)-bd_dom_sf"/>
</dbReference>
<keyword evidence="4" id="KW-1185">Reference proteome</keyword>
<accession>A0A1Y2EBX9</accession>
<dbReference type="GO" id="GO:0016491">
    <property type="term" value="F:oxidoreductase activity"/>
    <property type="evidence" value="ECO:0007669"/>
    <property type="project" value="UniProtKB-KW"/>
</dbReference>
<protein>
    <recommendedName>
        <fullName evidence="5">Short-chain dehydrogenase</fullName>
    </recommendedName>
</protein>
<dbReference type="EMBL" id="MCFJ01000003">
    <property type="protein sequence ID" value="ORY69068.1"/>
    <property type="molecule type" value="Genomic_DNA"/>
</dbReference>
<reference evidence="3 4" key="1">
    <citation type="submission" date="2016-07" db="EMBL/GenBank/DDBJ databases">
        <title>Pervasive Adenine N6-methylation of Active Genes in Fungi.</title>
        <authorList>
            <consortium name="DOE Joint Genome Institute"/>
            <person name="Mondo S.J."/>
            <person name="Dannebaum R.O."/>
            <person name="Kuo R.C."/>
            <person name="Labutti K."/>
            <person name="Haridas S."/>
            <person name="Kuo A."/>
            <person name="Salamov A."/>
            <person name="Ahrendt S.R."/>
            <person name="Lipzen A."/>
            <person name="Sullivan W."/>
            <person name="Andreopoulos W.B."/>
            <person name="Clum A."/>
            <person name="Lindquist E."/>
            <person name="Daum C."/>
            <person name="Ramamoorthy G.K."/>
            <person name="Gryganskyi A."/>
            <person name="Culley D."/>
            <person name="Magnuson J.K."/>
            <person name="James T.Y."/>
            <person name="O'Malley M.A."/>
            <person name="Stajich J.E."/>
            <person name="Spatafora J.W."/>
            <person name="Visel A."/>
            <person name="Grigoriev I.V."/>
        </authorList>
    </citation>
    <scope>NUCLEOTIDE SEQUENCE [LARGE SCALE GENOMIC DNA]</scope>
    <source>
        <strain evidence="3 4">CBS 129021</strain>
    </source>
</reference>
<dbReference type="PRINTS" id="PR00081">
    <property type="entry name" value="GDHRDH"/>
</dbReference>
<dbReference type="Proteomes" id="UP000193689">
    <property type="component" value="Unassembled WGS sequence"/>
</dbReference>
<dbReference type="PANTHER" id="PTHR24320:SF283">
    <property type="entry name" value="RETINOL DEHYDROGENASE 11"/>
    <property type="match status" value="1"/>
</dbReference>
<dbReference type="GeneID" id="63778879"/>
<dbReference type="STRING" id="1141098.A0A1Y2EBX9"/>
<name>A0A1Y2EBX9_9PEZI</name>
<evidence type="ECO:0000256" key="2">
    <source>
        <dbReference type="ARBA" id="ARBA00023002"/>
    </source>
</evidence>
<dbReference type="OrthoDB" id="191139at2759"/>
<dbReference type="Gene3D" id="3.40.50.720">
    <property type="entry name" value="NAD(P)-binding Rossmann-like Domain"/>
    <property type="match status" value="1"/>
</dbReference>
<dbReference type="RefSeq" id="XP_040719355.1">
    <property type="nucleotide sequence ID" value="XM_040862667.1"/>
</dbReference>
<organism evidence="3 4">
    <name type="scientific">Pseudomassariella vexata</name>
    <dbReference type="NCBI Taxonomy" id="1141098"/>
    <lineage>
        <taxon>Eukaryota</taxon>
        <taxon>Fungi</taxon>
        <taxon>Dikarya</taxon>
        <taxon>Ascomycota</taxon>
        <taxon>Pezizomycotina</taxon>
        <taxon>Sordariomycetes</taxon>
        <taxon>Xylariomycetidae</taxon>
        <taxon>Amphisphaeriales</taxon>
        <taxon>Pseudomassariaceae</taxon>
        <taxon>Pseudomassariella</taxon>
    </lineage>
</organism>
<comment type="caution">
    <text evidence="3">The sequence shown here is derived from an EMBL/GenBank/DDBJ whole genome shotgun (WGS) entry which is preliminary data.</text>
</comment>
<dbReference type="Pfam" id="PF00106">
    <property type="entry name" value="adh_short"/>
    <property type="match status" value="1"/>
</dbReference>
<evidence type="ECO:0000313" key="4">
    <source>
        <dbReference type="Proteomes" id="UP000193689"/>
    </source>
</evidence>
<dbReference type="SUPFAM" id="SSF51735">
    <property type="entry name" value="NAD(P)-binding Rossmann-fold domains"/>
    <property type="match status" value="1"/>
</dbReference>
<gene>
    <name evidence="3" type="ORF">BCR38DRAFT_464282</name>
</gene>
<dbReference type="InterPro" id="IPR002347">
    <property type="entry name" value="SDR_fam"/>
</dbReference>
<dbReference type="AlphaFoldDB" id="A0A1Y2EBX9"/>
<evidence type="ECO:0000256" key="1">
    <source>
        <dbReference type="ARBA" id="ARBA00006484"/>
    </source>
</evidence>
<comment type="similarity">
    <text evidence="1">Belongs to the short-chain dehydrogenases/reductases (SDR) family.</text>
</comment>
<proteinExistence type="inferred from homology"/>
<dbReference type="PANTHER" id="PTHR24320">
    <property type="entry name" value="RETINOL DEHYDROGENASE"/>
    <property type="match status" value="1"/>
</dbReference>
<evidence type="ECO:0000313" key="3">
    <source>
        <dbReference type="EMBL" id="ORY69068.1"/>
    </source>
</evidence>
<keyword evidence="2" id="KW-0560">Oxidoreductase</keyword>
<evidence type="ECO:0008006" key="5">
    <source>
        <dbReference type="Google" id="ProtNLM"/>
    </source>
</evidence>
<sequence>MSHLYGYETTADGVVRDLSEHIKNKVLLTTGVSLGSLGPGLLILAGRSLPKLQETAEALAVSYPAVRTRPLELDLGSLAIVRRSAAVVNDWDDVLRIDVLVNNAGILGVDFALTPDGYEITFATNHLGHFLFTNLIMGKLLAAKSARVVNVSSDGYRLNPIRWGDYDFHTANMLMAISLAEKLGPKRGLLAFSLHPGTVMTNLTGHLILNDGWLEVIRASDKVLGNVDGWKGYAWKTEQQGAATYVYAAFDPSIAEHSGAYLVDCKVADPWTETVRLWATSAVEAE</sequence>